<organism evidence="2">
    <name type="scientific">Homo sapiens</name>
    <name type="common">Human</name>
    <dbReference type="NCBI Taxonomy" id="9606"/>
    <lineage>
        <taxon>Eukaryota</taxon>
        <taxon>Metazoa</taxon>
        <taxon>Chordata</taxon>
        <taxon>Craniata</taxon>
        <taxon>Vertebrata</taxon>
        <taxon>Euteleostomi</taxon>
        <taxon>Mammalia</taxon>
        <taxon>Eutheria</taxon>
        <taxon>Euarchontoglires</taxon>
        <taxon>Primates</taxon>
        <taxon>Haplorrhini</taxon>
        <taxon>Catarrhini</taxon>
        <taxon>Hominidae</taxon>
        <taxon>Homo</taxon>
    </lineage>
</organism>
<name>Q14069_HUMAN</name>
<protein>
    <submittedName>
        <fullName evidence="2">(clone E18) gene from CpG-enriched DNA</fullName>
    </submittedName>
</protein>
<feature type="non-terminal residue" evidence="2">
    <location>
        <position position="1"/>
    </location>
</feature>
<dbReference type="EMBL" id="L33990">
    <property type="protein sequence ID" value="AAA74367.1"/>
    <property type="molecule type" value="Genomic_DNA"/>
</dbReference>
<sequence>RGRRCSQGRRAWIPGKPPCPPRGRREYRAPAPEPRGTPAA</sequence>
<evidence type="ECO:0000256" key="1">
    <source>
        <dbReference type="SAM" id="MobiDB-lite"/>
    </source>
</evidence>
<feature type="compositionally biased region" description="Pro residues" evidence="1">
    <location>
        <begin position="31"/>
        <end position="40"/>
    </location>
</feature>
<feature type="region of interest" description="Disordered" evidence="1">
    <location>
        <begin position="1"/>
        <end position="40"/>
    </location>
</feature>
<dbReference type="AlphaFoldDB" id="Q14069"/>
<evidence type="ECO:0000313" key="2">
    <source>
        <dbReference type="EMBL" id="AAA74367.1"/>
    </source>
</evidence>
<reference evidence="2" key="1">
    <citation type="journal article" date="1994" name="Hum. Mol. Genet.">
        <title>Selection of cDNAs using chromosome-specific genomic clones: application to human chromosome 13.</title>
        <authorList>
            <person name="Bonaldo M.F."/>
            <person name="Yu M.T."/>
            <person name="Jelenc P."/>
            <person name="Brown S."/>
            <person name="Su L."/>
            <person name="Lawton L."/>
            <person name="Deaven L."/>
            <person name="Efstratiadis A."/>
            <person name="Warburton D."/>
            <person name="Soares M.B."/>
        </authorList>
    </citation>
    <scope>NUCLEOTIDE SEQUENCE</scope>
</reference>
<accession>Q14069</accession>
<proteinExistence type="predicted"/>
<feature type="non-terminal residue" evidence="2">
    <location>
        <position position="40"/>
    </location>
</feature>